<name>A0A2T5BEZ4_MYCDI</name>
<organism evidence="1 2">
    <name type="scientific">Mycoplana dimorpha</name>
    <dbReference type="NCBI Taxonomy" id="28320"/>
    <lineage>
        <taxon>Bacteria</taxon>
        <taxon>Pseudomonadati</taxon>
        <taxon>Pseudomonadota</taxon>
        <taxon>Alphaproteobacteria</taxon>
        <taxon>Hyphomicrobiales</taxon>
        <taxon>Rhizobiaceae</taxon>
        <taxon>Mycoplana</taxon>
    </lineage>
</organism>
<gene>
    <name evidence="1" type="ORF">C7449_102430</name>
</gene>
<sequence length="130" mass="13898">MTDDIAARLEMLMVCYGIGELDLEEGDFRLHLRHRAPPAEGPPADPVPAAAAAVLRATAFGTLRLSHPAGAAPAPSLPRKVRQGEIVAYAAIGPLLRPIVAERDATLVRLLHADGAEIGYGDQLFEVRWS</sequence>
<comment type="caution">
    <text evidence="1">The sequence shown here is derived from an EMBL/GenBank/DDBJ whole genome shotgun (WGS) entry which is preliminary data.</text>
</comment>
<reference evidence="1 2" key="1">
    <citation type="submission" date="2018-04" db="EMBL/GenBank/DDBJ databases">
        <title>Genomic Encyclopedia of Type Strains, Phase IV (KMG-IV): sequencing the most valuable type-strain genomes for metagenomic binning, comparative biology and taxonomic classification.</title>
        <authorList>
            <person name="Goeker M."/>
        </authorList>
    </citation>
    <scope>NUCLEOTIDE SEQUENCE [LARGE SCALE GENOMIC DNA]</scope>
    <source>
        <strain evidence="1 2">DSM 7138</strain>
    </source>
</reference>
<dbReference type="EMBL" id="PZZZ01000002">
    <property type="protein sequence ID" value="PTM97556.1"/>
    <property type="molecule type" value="Genomic_DNA"/>
</dbReference>
<dbReference type="OrthoDB" id="8228577at2"/>
<proteinExistence type="predicted"/>
<accession>A0A2T5BEZ4</accession>
<dbReference type="Proteomes" id="UP000241247">
    <property type="component" value="Unassembled WGS sequence"/>
</dbReference>
<dbReference type="RefSeq" id="WP_108001822.1">
    <property type="nucleotide sequence ID" value="NZ_JBHEEX010000001.1"/>
</dbReference>
<dbReference type="AlphaFoldDB" id="A0A2T5BEZ4"/>
<evidence type="ECO:0000313" key="1">
    <source>
        <dbReference type="EMBL" id="PTM97556.1"/>
    </source>
</evidence>
<evidence type="ECO:0000313" key="2">
    <source>
        <dbReference type="Proteomes" id="UP000241247"/>
    </source>
</evidence>
<keyword evidence="2" id="KW-1185">Reference proteome</keyword>
<protein>
    <submittedName>
        <fullName evidence="1">Biotin carboxyl carrier protein</fullName>
    </submittedName>
</protein>